<dbReference type="CDD" id="cd00090">
    <property type="entry name" value="HTH_ARSR"/>
    <property type="match status" value="1"/>
</dbReference>
<dbReference type="GO" id="GO:0003677">
    <property type="term" value="F:DNA binding"/>
    <property type="evidence" value="ECO:0007669"/>
    <property type="project" value="UniProtKB-KW"/>
</dbReference>
<dbReference type="PANTHER" id="PTHR33154">
    <property type="entry name" value="TRANSCRIPTIONAL REGULATOR, ARSR FAMILY"/>
    <property type="match status" value="1"/>
</dbReference>
<evidence type="ECO:0000259" key="4">
    <source>
        <dbReference type="PROSITE" id="PS50987"/>
    </source>
</evidence>
<evidence type="ECO:0000313" key="6">
    <source>
        <dbReference type="Proteomes" id="UP000467124"/>
    </source>
</evidence>
<dbReference type="SUPFAM" id="SSF46785">
    <property type="entry name" value="Winged helix' DNA-binding domain"/>
    <property type="match status" value="1"/>
</dbReference>
<dbReference type="Pfam" id="PF12840">
    <property type="entry name" value="HTH_20"/>
    <property type="match status" value="1"/>
</dbReference>
<dbReference type="Gene3D" id="1.10.10.10">
    <property type="entry name" value="Winged helix-like DNA-binding domain superfamily/Winged helix DNA-binding domain"/>
    <property type="match status" value="1"/>
</dbReference>
<dbReference type="Proteomes" id="UP000467124">
    <property type="component" value="Unassembled WGS sequence"/>
</dbReference>
<evidence type="ECO:0000256" key="3">
    <source>
        <dbReference type="ARBA" id="ARBA00023163"/>
    </source>
</evidence>
<name>A0A7K2IQF5_9ACTN</name>
<dbReference type="RefSeq" id="WP_161110626.1">
    <property type="nucleotide sequence ID" value="NZ_JBEYIC010000002.1"/>
</dbReference>
<dbReference type="EMBL" id="WWHY01000001">
    <property type="protein sequence ID" value="MYR32199.1"/>
    <property type="molecule type" value="Genomic_DNA"/>
</dbReference>
<dbReference type="InterPro" id="IPR036388">
    <property type="entry name" value="WH-like_DNA-bd_sf"/>
</dbReference>
<protein>
    <submittedName>
        <fullName evidence="5">Helix-turn-helix domain-containing protein</fullName>
    </submittedName>
</protein>
<keyword evidence="1" id="KW-0805">Transcription regulation</keyword>
<dbReference type="PANTHER" id="PTHR33154:SF33">
    <property type="entry name" value="TRANSCRIPTIONAL REPRESSOR SDPR"/>
    <property type="match status" value="1"/>
</dbReference>
<evidence type="ECO:0000256" key="2">
    <source>
        <dbReference type="ARBA" id="ARBA00023125"/>
    </source>
</evidence>
<keyword evidence="3" id="KW-0804">Transcription</keyword>
<dbReference type="SMART" id="SM00418">
    <property type="entry name" value="HTH_ARSR"/>
    <property type="match status" value="1"/>
</dbReference>
<evidence type="ECO:0000256" key="1">
    <source>
        <dbReference type="ARBA" id="ARBA00023015"/>
    </source>
</evidence>
<dbReference type="PROSITE" id="PS50987">
    <property type="entry name" value="HTH_ARSR_2"/>
    <property type="match status" value="1"/>
</dbReference>
<dbReference type="InterPro" id="IPR011991">
    <property type="entry name" value="ArsR-like_HTH"/>
</dbReference>
<proteinExistence type="predicted"/>
<dbReference type="AlphaFoldDB" id="A0A7K2IQF5"/>
<dbReference type="GO" id="GO:0003700">
    <property type="term" value="F:DNA-binding transcription factor activity"/>
    <property type="evidence" value="ECO:0007669"/>
    <property type="project" value="InterPro"/>
</dbReference>
<gene>
    <name evidence="5" type="ORF">GTW20_07935</name>
</gene>
<organism evidence="5 6">
    <name type="scientific">Nocardiopsis alba</name>
    <dbReference type="NCBI Taxonomy" id="53437"/>
    <lineage>
        <taxon>Bacteria</taxon>
        <taxon>Bacillati</taxon>
        <taxon>Actinomycetota</taxon>
        <taxon>Actinomycetes</taxon>
        <taxon>Streptosporangiales</taxon>
        <taxon>Nocardiopsidaceae</taxon>
        <taxon>Nocardiopsis</taxon>
    </lineage>
</organism>
<comment type="caution">
    <text evidence="5">The sequence shown here is derived from an EMBL/GenBank/DDBJ whole genome shotgun (WGS) entry which is preliminary data.</text>
</comment>
<sequence length="169" mass="18727">MTDHSDPPLSKPEQFKALAHPLRQRMLFVLGEREETVSRLATILDTHKGNIAHHLKVLVAAGMVEPAGSRKVRGGTEYYYRRSTGHVAIEEAHPGPAEAMLRAVSAEFTEAPGDPLLAVRHLRLTEAQARRLHDELFALAYEAEEAGEGEARYGILVGLYRQPSMPEPE</sequence>
<dbReference type="InterPro" id="IPR001845">
    <property type="entry name" value="HTH_ArsR_DNA-bd_dom"/>
</dbReference>
<dbReference type="InterPro" id="IPR036390">
    <property type="entry name" value="WH_DNA-bd_sf"/>
</dbReference>
<accession>A0A7K2IQF5</accession>
<keyword evidence="2" id="KW-0238">DNA-binding</keyword>
<feature type="domain" description="HTH arsR-type" evidence="4">
    <location>
        <begin position="3"/>
        <end position="102"/>
    </location>
</feature>
<evidence type="ECO:0000313" key="5">
    <source>
        <dbReference type="EMBL" id="MYR32199.1"/>
    </source>
</evidence>
<reference evidence="5 6" key="1">
    <citation type="journal article" date="2019" name="Nat. Commun.">
        <title>The antimicrobial potential of Streptomyces from insect microbiomes.</title>
        <authorList>
            <person name="Chevrette M.G."/>
            <person name="Carlson C.M."/>
            <person name="Ortega H.E."/>
            <person name="Thomas C."/>
            <person name="Ananiev G.E."/>
            <person name="Barns K.J."/>
            <person name="Book A.J."/>
            <person name="Cagnazzo J."/>
            <person name="Carlos C."/>
            <person name="Flanigan W."/>
            <person name="Grubbs K.J."/>
            <person name="Horn H.A."/>
            <person name="Hoffmann F.M."/>
            <person name="Klassen J.L."/>
            <person name="Knack J.J."/>
            <person name="Lewin G.R."/>
            <person name="McDonald B.R."/>
            <person name="Muller L."/>
            <person name="Melo W.G.P."/>
            <person name="Pinto-Tomas A.A."/>
            <person name="Schmitz A."/>
            <person name="Wendt-Pienkowski E."/>
            <person name="Wildman S."/>
            <person name="Zhao M."/>
            <person name="Zhang F."/>
            <person name="Bugni T.S."/>
            <person name="Andes D.R."/>
            <person name="Pupo M.T."/>
            <person name="Currie C.R."/>
        </authorList>
    </citation>
    <scope>NUCLEOTIDE SEQUENCE [LARGE SCALE GENOMIC DNA]</scope>
    <source>
        <strain evidence="5 6">SID5840</strain>
    </source>
</reference>
<dbReference type="InterPro" id="IPR051081">
    <property type="entry name" value="HTH_MetalResp_TranReg"/>
</dbReference>